<evidence type="ECO:0000259" key="1">
    <source>
        <dbReference type="Pfam" id="PF13556"/>
    </source>
</evidence>
<dbReference type="Proteomes" id="UP000033393">
    <property type="component" value="Unassembled WGS sequence"/>
</dbReference>
<keyword evidence="4" id="KW-1185">Reference proteome</keyword>
<feature type="domain" description="PucR C-terminal helix-turn-helix" evidence="1">
    <location>
        <begin position="320"/>
        <end position="378"/>
    </location>
</feature>
<dbReference type="InterPro" id="IPR058663">
    <property type="entry name" value="PucR-like_N"/>
</dbReference>
<evidence type="ECO:0000313" key="3">
    <source>
        <dbReference type="EMBL" id="KJK40089.1"/>
    </source>
</evidence>
<accession>A0A0F0GK39</accession>
<evidence type="ECO:0000313" key="4">
    <source>
        <dbReference type="Proteomes" id="UP000033393"/>
    </source>
</evidence>
<dbReference type="RefSeq" id="WP_045317096.1">
    <property type="nucleotide sequence ID" value="NZ_JYJG01000402.1"/>
</dbReference>
<dbReference type="STRING" id="68170.GCA_000974445_04039"/>
<dbReference type="Pfam" id="PF13556">
    <property type="entry name" value="HTH_30"/>
    <property type="match status" value="1"/>
</dbReference>
<organism evidence="3 4">
    <name type="scientific">Lentzea aerocolonigenes</name>
    <name type="common">Lechevalieria aerocolonigenes</name>
    <name type="synonym">Saccharothrix aerocolonigenes</name>
    <dbReference type="NCBI Taxonomy" id="68170"/>
    <lineage>
        <taxon>Bacteria</taxon>
        <taxon>Bacillati</taxon>
        <taxon>Actinomycetota</taxon>
        <taxon>Actinomycetes</taxon>
        <taxon>Pseudonocardiales</taxon>
        <taxon>Pseudonocardiaceae</taxon>
        <taxon>Lentzea</taxon>
    </lineage>
</organism>
<dbReference type="Pfam" id="PF25906">
    <property type="entry name" value="PucR-like_N"/>
    <property type="match status" value="1"/>
</dbReference>
<dbReference type="AlphaFoldDB" id="A0A0F0GK39"/>
<reference evidence="3 4" key="1">
    <citation type="submission" date="2015-02" db="EMBL/GenBank/DDBJ databases">
        <authorList>
            <person name="Ju K.-S."/>
            <person name="Doroghazi J.R."/>
            <person name="Metcalf W."/>
        </authorList>
    </citation>
    <scope>NUCLEOTIDE SEQUENCE [LARGE SCALE GENOMIC DNA]</scope>
    <source>
        <strain evidence="3 4">NRRL B-16140</strain>
    </source>
</reference>
<dbReference type="InterPro" id="IPR051448">
    <property type="entry name" value="CdaR-like_regulators"/>
</dbReference>
<dbReference type="PATRIC" id="fig|68170.10.peg.803"/>
<dbReference type="EMBL" id="JYJG01000402">
    <property type="protein sequence ID" value="KJK40089.1"/>
    <property type="molecule type" value="Genomic_DNA"/>
</dbReference>
<gene>
    <name evidence="3" type="ORF">UK23_40430</name>
</gene>
<dbReference type="PANTHER" id="PTHR33744:SF1">
    <property type="entry name" value="DNA-BINDING TRANSCRIPTIONAL ACTIVATOR ADER"/>
    <property type="match status" value="1"/>
</dbReference>
<dbReference type="OrthoDB" id="5243741at2"/>
<proteinExistence type="predicted"/>
<protein>
    <submittedName>
        <fullName evidence="3">Uncharacterized protein</fullName>
    </submittedName>
</protein>
<dbReference type="PANTHER" id="PTHR33744">
    <property type="entry name" value="CARBOHYDRATE DIACID REGULATOR"/>
    <property type="match status" value="1"/>
</dbReference>
<dbReference type="InterPro" id="IPR042070">
    <property type="entry name" value="PucR_C-HTH_sf"/>
</dbReference>
<dbReference type="InterPro" id="IPR025736">
    <property type="entry name" value="PucR_C-HTH_dom"/>
</dbReference>
<comment type="caution">
    <text evidence="3">The sequence shown here is derived from an EMBL/GenBank/DDBJ whole genome shotgun (WGS) entry which is preliminary data.</text>
</comment>
<sequence length="385" mass="42599">MSGLDDPRRSVPQELAPLLRLEVTPVSVSIFEAIEKSIPEYSQFRDNVVDGIRQALVKFVDMIAEPDSEPDPHDDIHRKLGAWEFKSGRSLDSLQAAYRIGARVAWRHVCGFAEQRKLSLRQMSVLGEAMIAHVDELVSLSVEGYAAAQASAAGTLERKRRKLMELLVGDPSGNWQSVVHAADAAAWPMPDRLCAVALEPSAAPADDLPPDVLVNFEDATPYLLVPNPVAVSRWIRRALPGWRAAVGLPVVPAEAPWSLACARRVLALAREKVLPDRPVLDCADHLVELTVLADEFLARQLAERALAPLASLTERQRTKLAETLLVWLSARGGAPEVAARLQVHAQTVRYRVNQLDELFGDRMHDAEERFTLELALRAHYLLDRA</sequence>
<dbReference type="Gene3D" id="1.10.10.2840">
    <property type="entry name" value="PucR C-terminal helix-turn-helix domain"/>
    <property type="match status" value="1"/>
</dbReference>
<name>A0A0F0GK39_LENAE</name>
<feature type="domain" description="PucR-like N-terminal" evidence="2">
    <location>
        <begin position="10"/>
        <end position="168"/>
    </location>
</feature>
<evidence type="ECO:0000259" key="2">
    <source>
        <dbReference type="Pfam" id="PF25906"/>
    </source>
</evidence>
<dbReference type="eggNOG" id="COG2508">
    <property type="taxonomic scope" value="Bacteria"/>
</dbReference>